<feature type="compositionally biased region" description="Basic and acidic residues" evidence="7">
    <location>
        <begin position="64"/>
        <end position="75"/>
    </location>
</feature>
<dbReference type="SMART" id="SM00355">
    <property type="entry name" value="ZnF_C2H2"/>
    <property type="match status" value="2"/>
</dbReference>
<evidence type="ECO:0000256" key="1">
    <source>
        <dbReference type="ARBA" id="ARBA00004123"/>
    </source>
</evidence>
<comment type="caution">
    <text evidence="8">The sequence shown here is derived from an EMBL/GenBank/DDBJ whole genome shotgun (WGS) entry which is preliminary data.</text>
</comment>
<dbReference type="EMBL" id="CAIIXF020000002">
    <property type="protein sequence ID" value="CAH1778188.1"/>
    <property type="molecule type" value="Genomic_DNA"/>
</dbReference>
<dbReference type="InterPro" id="IPR036236">
    <property type="entry name" value="Znf_C2H2_sf"/>
</dbReference>
<feature type="compositionally biased region" description="Basic and acidic residues" evidence="7">
    <location>
        <begin position="274"/>
        <end position="286"/>
    </location>
</feature>
<keyword evidence="5" id="KW-0862">Zinc</keyword>
<keyword evidence="3" id="KW-0677">Repeat</keyword>
<dbReference type="PROSITE" id="PS00028">
    <property type="entry name" value="ZINC_FINGER_C2H2_1"/>
    <property type="match status" value="1"/>
</dbReference>
<keyword evidence="4" id="KW-0863">Zinc-finger</keyword>
<dbReference type="Pfam" id="PF00096">
    <property type="entry name" value="zf-C2H2"/>
    <property type="match status" value="1"/>
</dbReference>
<dbReference type="PANTHER" id="PTHR16515:SF49">
    <property type="entry name" value="GASTRULA ZINC FINGER PROTEIN XLCGF49.1-LIKE-RELATED"/>
    <property type="match status" value="1"/>
</dbReference>
<dbReference type="InterPro" id="IPR013087">
    <property type="entry name" value="Znf_C2H2_type"/>
</dbReference>
<keyword evidence="2" id="KW-0479">Metal-binding</keyword>
<evidence type="ECO:0000256" key="2">
    <source>
        <dbReference type="ARBA" id="ARBA00022723"/>
    </source>
</evidence>
<comment type="subcellular location">
    <subcellularLocation>
        <location evidence="1">Nucleus</location>
    </subcellularLocation>
</comment>
<evidence type="ECO:0000313" key="9">
    <source>
        <dbReference type="Proteomes" id="UP000749559"/>
    </source>
</evidence>
<dbReference type="OrthoDB" id="6327333at2759"/>
<feature type="region of interest" description="Disordered" evidence="7">
    <location>
        <begin position="252"/>
        <end position="303"/>
    </location>
</feature>
<name>A0A8J1XN32_OWEFU</name>
<accession>A0A8J1XN32</accession>
<evidence type="ECO:0000256" key="4">
    <source>
        <dbReference type="ARBA" id="ARBA00022771"/>
    </source>
</evidence>
<dbReference type="InterPro" id="IPR050331">
    <property type="entry name" value="Zinc_finger"/>
</dbReference>
<dbReference type="GO" id="GO:0005634">
    <property type="term" value="C:nucleus"/>
    <property type="evidence" value="ECO:0007669"/>
    <property type="project" value="UniProtKB-SubCell"/>
</dbReference>
<reference evidence="8" key="1">
    <citation type="submission" date="2022-03" db="EMBL/GenBank/DDBJ databases">
        <authorList>
            <person name="Martin C."/>
        </authorList>
    </citation>
    <scope>NUCLEOTIDE SEQUENCE</scope>
</reference>
<dbReference type="Proteomes" id="UP000749559">
    <property type="component" value="Unassembled WGS sequence"/>
</dbReference>
<evidence type="ECO:0000256" key="6">
    <source>
        <dbReference type="ARBA" id="ARBA00023242"/>
    </source>
</evidence>
<keyword evidence="6" id="KW-0539">Nucleus</keyword>
<dbReference type="PANTHER" id="PTHR16515">
    <property type="entry name" value="PR DOMAIN ZINC FINGER PROTEIN"/>
    <property type="match status" value="1"/>
</dbReference>
<sequence>MKKKESLENEDLTQLIQDAVLNLCTQHVSFGKVLEIDGIIVVSPGDKNFREVVVKMHRTILKSDKTSHRTVEKQTKSPGKRGRPKKVTASMDNGEDKAAEEHKEHADYQTAATRTKCNKRSQPDGETDKTENATKVPRTEIIDSQIEPEESEADVSKAEDDQIMLGHVENEQTEAVTVEAEDGAEVHVGIGWIEDDPNKTMDEVELNDSIDDSVYTDIVNNANFEYEYGPEELPAGEDPYKRTVEDTVEDDNIGDEHSMENENDEGEAAQQTEDSPKQKQKLDSTPKTKVPSRKSPGSKRKSSGQFQCKECLKYFASSTILKIHMNIHTGKVIQCEHCYKEFADPSNARRHKKKHHPNVWS</sequence>
<protein>
    <submittedName>
        <fullName evidence="8">Uncharacterized protein</fullName>
    </submittedName>
</protein>
<evidence type="ECO:0000256" key="7">
    <source>
        <dbReference type="SAM" id="MobiDB-lite"/>
    </source>
</evidence>
<feature type="compositionally biased region" description="Basic and acidic residues" evidence="7">
    <location>
        <begin position="121"/>
        <end position="141"/>
    </location>
</feature>
<evidence type="ECO:0000256" key="5">
    <source>
        <dbReference type="ARBA" id="ARBA00022833"/>
    </source>
</evidence>
<gene>
    <name evidence="8" type="ORF">OFUS_LOCUS5144</name>
</gene>
<feature type="region of interest" description="Disordered" evidence="7">
    <location>
        <begin position="64"/>
        <end position="155"/>
    </location>
</feature>
<dbReference type="AlphaFoldDB" id="A0A8J1XN32"/>
<dbReference type="GO" id="GO:0008270">
    <property type="term" value="F:zinc ion binding"/>
    <property type="evidence" value="ECO:0007669"/>
    <property type="project" value="UniProtKB-KW"/>
</dbReference>
<dbReference type="GO" id="GO:0010468">
    <property type="term" value="P:regulation of gene expression"/>
    <property type="evidence" value="ECO:0007669"/>
    <property type="project" value="TreeGrafter"/>
</dbReference>
<evidence type="ECO:0000256" key="3">
    <source>
        <dbReference type="ARBA" id="ARBA00022737"/>
    </source>
</evidence>
<organism evidence="8 9">
    <name type="scientific">Owenia fusiformis</name>
    <name type="common">Polychaete worm</name>
    <dbReference type="NCBI Taxonomy" id="6347"/>
    <lineage>
        <taxon>Eukaryota</taxon>
        <taxon>Metazoa</taxon>
        <taxon>Spiralia</taxon>
        <taxon>Lophotrochozoa</taxon>
        <taxon>Annelida</taxon>
        <taxon>Polychaeta</taxon>
        <taxon>Sedentaria</taxon>
        <taxon>Canalipalpata</taxon>
        <taxon>Sabellida</taxon>
        <taxon>Oweniida</taxon>
        <taxon>Oweniidae</taxon>
        <taxon>Owenia</taxon>
    </lineage>
</organism>
<feature type="compositionally biased region" description="Basic residues" evidence="7">
    <location>
        <begin position="290"/>
        <end position="302"/>
    </location>
</feature>
<dbReference type="Gene3D" id="3.30.160.60">
    <property type="entry name" value="Classic Zinc Finger"/>
    <property type="match status" value="1"/>
</dbReference>
<dbReference type="SUPFAM" id="SSF57667">
    <property type="entry name" value="beta-beta-alpha zinc fingers"/>
    <property type="match status" value="1"/>
</dbReference>
<keyword evidence="9" id="KW-1185">Reference proteome</keyword>
<proteinExistence type="predicted"/>
<dbReference type="PROSITE" id="PS50157">
    <property type="entry name" value="ZINC_FINGER_C2H2_2"/>
    <property type="match status" value="2"/>
</dbReference>
<evidence type="ECO:0000313" key="8">
    <source>
        <dbReference type="EMBL" id="CAH1778188.1"/>
    </source>
</evidence>
<feature type="compositionally biased region" description="Basic and acidic residues" evidence="7">
    <location>
        <begin position="94"/>
        <end position="107"/>
    </location>
</feature>